<dbReference type="AlphaFoldDB" id="V9F1G7"/>
<name>V9F1G7_PHYNI</name>
<dbReference type="HOGENOM" id="CLU_3161172_0_0_1"/>
<evidence type="ECO:0000313" key="2">
    <source>
        <dbReference type="Proteomes" id="UP000018721"/>
    </source>
</evidence>
<dbReference type="Proteomes" id="UP000018721">
    <property type="component" value="Unassembled WGS sequence"/>
</dbReference>
<accession>V9F1G7</accession>
<evidence type="ECO:0000313" key="1">
    <source>
        <dbReference type="EMBL" id="ETI44613.1"/>
    </source>
</evidence>
<reference evidence="1 2" key="1">
    <citation type="submission" date="2013-11" db="EMBL/GenBank/DDBJ databases">
        <title>The Genome Sequence of Phytophthora parasitica P1569.</title>
        <authorList>
            <consortium name="The Broad Institute Genomics Platform"/>
            <person name="Russ C."/>
            <person name="Tyler B."/>
            <person name="Panabieres F."/>
            <person name="Shan W."/>
            <person name="Tripathy S."/>
            <person name="Grunwald N."/>
            <person name="Machado M."/>
            <person name="Johnson C.S."/>
            <person name="Arredondo F."/>
            <person name="Hong C."/>
            <person name="Coffey M."/>
            <person name="Young S.K."/>
            <person name="Zeng Q."/>
            <person name="Gargeya S."/>
            <person name="Fitzgerald M."/>
            <person name="Abouelleil A."/>
            <person name="Alvarado L."/>
            <person name="Chapman S.B."/>
            <person name="Gainer-Dewar J."/>
            <person name="Goldberg J."/>
            <person name="Griggs A."/>
            <person name="Gujja S."/>
            <person name="Hansen M."/>
            <person name="Howarth C."/>
            <person name="Imamovic A."/>
            <person name="Ireland A."/>
            <person name="Larimer J."/>
            <person name="McCowan C."/>
            <person name="Murphy C."/>
            <person name="Pearson M."/>
            <person name="Poon T.W."/>
            <person name="Priest M."/>
            <person name="Roberts A."/>
            <person name="Saif S."/>
            <person name="Shea T."/>
            <person name="Sykes S."/>
            <person name="Wortman J."/>
            <person name="Nusbaum C."/>
            <person name="Birren B."/>
        </authorList>
    </citation>
    <scope>NUCLEOTIDE SEQUENCE [LARGE SCALE GENOMIC DNA]</scope>
    <source>
        <strain evidence="1 2">P1569</strain>
    </source>
</reference>
<keyword evidence="2" id="KW-1185">Reference proteome</keyword>
<gene>
    <name evidence="1" type="ORF">F443_10689</name>
</gene>
<sequence>MRKYPELPGQRTALVEAKVAFLSVFLHRESIGSRCKRERKEAETTSSR</sequence>
<protein>
    <submittedName>
        <fullName evidence="1">Uncharacterized protein</fullName>
    </submittedName>
</protein>
<proteinExistence type="predicted"/>
<comment type="caution">
    <text evidence="1">The sequence shown here is derived from an EMBL/GenBank/DDBJ whole genome shotgun (WGS) entry which is preliminary data.</text>
</comment>
<organism evidence="1 2">
    <name type="scientific">Phytophthora nicotianae P1569</name>
    <dbReference type="NCBI Taxonomy" id="1317065"/>
    <lineage>
        <taxon>Eukaryota</taxon>
        <taxon>Sar</taxon>
        <taxon>Stramenopiles</taxon>
        <taxon>Oomycota</taxon>
        <taxon>Peronosporomycetes</taxon>
        <taxon>Peronosporales</taxon>
        <taxon>Peronosporaceae</taxon>
        <taxon>Phytophthora</taxon>
    </lineage>
</organism>
<dbReference type="EMBL" id="ANIZ01001815">
    <property type="protein sequence ID" value="ETI44613.1"/>
    <property type="molecule type" value="Genomic_DNA"/>
</dbReference>